<dbReference type="AlphaFoldDB" id="A0ABD3HTD2"/>
<keyword evidence="2" id="KW-1185">Reference proteome</keyword>
<dbReference type="Proteomes" id="UP001633002">
    <property type="component" value="Unassembled WGS sequence"/>
</dbReference>
<organism evidence="1 2">
    <name type="scientific">Riccia sorocarpa</name>
    <dbReference type="NCBI Taxonomy" id="122646"/>
    <lineage>
        <taxon>Eukaryota</taxon>
        <taxon>Viridiplantae</taxon>
        <taxon>Streptophyta</taxon>
        <taxon>Embryophyta</taxon>
        <taxon>Marchantiophyta</taxon>
        <taxon>Marchantiopsida</taxon>
        <taxon>Marchantiidae</taxon>
        <taxon>Marchantiales</taxon>
        <taxon>Ricciaceae</taxon>
        <taxon>Riccia</taxon>
    </lineage>
</organism>
<proteinExistence type="predicted"/>
<dbReference type="EMBL" id="JBJQOH010000003">
    <property type="protein sequence ID" value="KAL3693535.1"/>
    <property type="molecule type" value="Genomic_DNA"/>
</dbReference>
<evidence type="ECO:0000313" key="2">
    <source>
        <dbReference type="Proteomes" id="UP001633002"/>
    </source>
</evidence>
<evidence type="ECO:0000313" key="1">
    <source>
        <dbReference type="EMBL" id="KAL3693535.1"/>
    </source>
</evidence>
<gene>
    <name evidence="1" type="ORF">R1sor_007186</name>
</gene>
<sequence>MADHLCDAQTVEDVASADVGVLLEKPLPVDVMTSPIQPARKTRVVSVSSMRSPLGFVVAKSLVRISKKLSPWVHGAGLSFHRTRLTIHWQLCGQPDSTFSERESEVEGGPVSEGHIQGPDVSLPTGVSSIPYKRVIGVIENVFRILQIQNMTQTGVSRVKTWMHMTTIQTGRNFKKRFALKTFHV</sequence>
<reference evidence="1 2" key="1">
    <citation type="submission" date="2024-09" db="EMBL/GenBank/DDBJ databases">
        <title>Chromosome-scale assembly of Riccia sorocarpa.</title>
        <authorList>
            <person name="Paukszto L."/>
        </authorList>
    </citation>
    <scope>NUCLEOTIDE SEQUENCE [LARGE SCALE GENOMIC DNA]</scope>
    <source>
        <strain evidence="1">LP-2024</strain>
        <tissue evidence="1">Aerial parts of the thallus</tissue>
    </source>
</reference>
<name>A0ABD3HTD2_9MARC</name>
<protein>
    <submittedName>
        <fullName evidence="1">Uncharacterized protein</fullName>
    </submittedName>
</protein>
<accession>A0ABD3HTD2</accession>
<comment type="caution">
    <text evidence="1">The sequence shown here is derived from an EMBL/GenBank/DDBJ whole genome shotgun (WGS) entry which is preliminary data.</text>
</comment>